<name>A0A1Y5RXL3_9RHOB</name>
<evidence type="ECO:0000256" key="3">
    <source>
        <dbReference type="ARBA" id="ARBA00022729"/>
    </source>
</evidence>
<dbReference type="AlphaFoldDB" id="A0A1Y5RXL3"/>
<dbReference type="InterPro" id="IPR050957">
    <property type="entry name" value="BMP_lipoprotein"/>
</dbReference>
<evidence type="ECO:0000259" key="6">
    <source>
        <dbReference type="Pfam" id="PF02608"/>
    </source>
</evidence>
<reference evidence="7 8" key="1">
    <citation type="submission" date="2017-03" db="EMBL/GenBank/DDBJ databases">
        <authorList>
            <person name="Afonso C.L."/>
            <person name="Miller P.J."/>
            <person name="Scott M.A."/>
            <person name="Spackman E."/>
            <person name="Goraichik I."/>
            <person name="Dimitrov K.M."/>
            <person name="Suarez D.L."/>
            <person name="Swayne D.E."/>
        </authorList>
    </citation>
    <scope>NUCLEOTIDE SEQUENCE [LARGE SCALE GENOMIC DNA]</scope>
    <source>
        <strain evidence="7 8">CECT 8620</strain>
    </source>
</reference>
<evidence type="ECO:0000256" key="4">
    <source>
        <dbReference type="ARBA" id="ARBA00023136"/>
    </source>
</evidence>
<dbReference type="OrthoDB" id="149576at2"/>
<keyword evidence="8" id="KW-1185">Reference proteome</keyword>
<keyword evidence="5" id="KW-0449">Lipoprotein</keyword>
<evidence type="ECO:0000313" key="8">
    <source>
        <dbReference type="Proteomes" id="UP000193862"/>
    </source>
</evidence>
<protein>
    <submittedName>
        <fullName evidence="7">Purine-binding protein</fullName>
    </submittedName>
</protein>
<keyword evidence="4" id="KW-0472">Membrane</keyword>
<dbReference type="Pfam" id="PF02608">
    <property type="entry name" value="Bmp"/>
    <property type="match status" value="1"/>
</dbReference>
<evidence type="ECO:0000256" key="1">
    <source>
        <dbReference type="ARBA" id="ARBA00004236"/>
    </source>
</evidence>
<evidence type="ECO:0000256" key="5">
    <source>
        <dbReference type="ARBA" id="ARBA00023288"/>
    </source>
</evidence>
<dbReference type="PANTHER" id="PTHR34296:SF2">
    <property type="entry name" value="ABC TRANSPORTER GUANOSINE-BINDING PROTEIN NUPN"/>
    <property type="match status" value="1"/>
</dbReference>
<keyword evidence="3" id="KW-0732">Signal</keyword>
<comment type="subcellular location">
    <subcellularLocation>
        <location evidence="1">Cell membrane</location>
    </subcellularLocation>
</comment>
<dbReference type="Gene3D" id="3.40.50.2300">
    <property type="match status" value="2"/>
</dbReference>
<evidence type="ECO:0000313" key="7">
    <source>
        <dbReference type="EMBL" id="SLN27874.1"/>
    </source>
</evidence>
<accession>A0A1Y5RXL3</accession>
<evidence type="ECO:0000256" key="2">
    <source>
        <dbReference type="ARBA" id="ARBA00022475"/>
    </source>
</evidence>
<organism evidence="7 8">
    <name type="scientific">Aquimixticola soesokkakensis</name>
    <dbReference type="NCBI Taxonomy" id="1519096"/>
    <lineage>
        <taxon>Bacteria</taxon>
        <taxon>Pseudomonadati</taxon>
        <taxon>Pseudomonadota</taxon>
        <taxon>Alphaproteobacteria</taxon>
        <taxon>Rhodobacterales</taxon>
        <taxon>Paracoccaceae</taxon>
        <taxon>Aquimixticola</taxon>
    </lineage>
</organism>
<dbReference type="EMBL" id="FWFS01000002">
    <property type="protein sequence ID" value="SLN27874.1"/>
    <property type="molecule type" value="Genomic_DNA"/>
</dbReference>
<dbReference type="CDD" id="cd06304">
    <property type="entry name" value="PBP1_BmpA_Med_PnrA-like"/>
    <property type="match status" value="1"/>
</dbReference>
<feature type="domain" description="ABC transporter substrate-binding protein PnrA-like" evidence="6">
    <location>
        <begin position="2"/>
        <end position="289"/>
    </location>
</feature>
<keyword evidence="2" id="KW-1003">Cell membrane</keyword>
<dbReference type="GO" id="GO:0005886">
    <property type="term" value="C:plasma membrane"/>
    <property type="evidence" value="ECO:0007669"/>
    <property type="project" value="UniProtKB-SubCell"/>
</dbReference>
<proteinExistence type="predicted"/>
<dbReference type="InterPro" id="IPR003760">
    <property type="entry name" value="PnrA-like"/>
</dbReference>
<dbReference type="PANTHER" id="PTHR34296">
    <property type="entry name" value="TRANSCRIPTIONAL ACTIVATOR PROTEIN MED"/>
    <property type="match status" value="1"/>
</dbReference>
<dbReference type="Proteomes" id="UP000193862">
    <property type="component" value="Unassembled WGS sequence"/>
</dbReference>
<dbReference type="RefSeq" id="WP_143267411.1">
    <property type="nucleotide sequence ID" value="NZ_FWFS01000002.1"/>
</dbReference>
<sequence length="301" mass="30785">MKIGVIFVGEVLDRGFNASALEGAQALRTHSGLDVEMIDGVPYDTGAMTQALTAAAARNDGVIFVGGQGNDVTPPVARATPDCLFGVVQGAVSGPNLASYDVLQEQSAFLAGCLAARVTKSGVVGHLSGHRVAPGLKGRAAFAAGVAHIDPAITLLTGFCGTQDDSAVTGAWVAAQARAGADVVFTMLNAARGGAIEACRAGGILQIGNVLNWCDIAPEVFVGSALARIERAVLRAGLDMLARRLPAEVQPMGLAQGDAVGLALSTQVPRALADELARLQRDIATNAIAVTSRYDGPEFTL</sequence>
<gene>
    <name evidence="7" type="ORF">AQS8620_00863</name>
</gene>